<keyword evidence="1" id="KW-0812">Transmembrane</keyword>
<organism evidence="2 3">
    <name type="scientific">Cylicostephanus goldi</name>
    <name type="common">Nematode worm</name>
    <dbReference type="NCBI Taxonomy" id="71465"/>
    <lineage>
        <taxon>Eukaryota</taxon>
        <taxon>Metazoa</taxon>
        <taxon>Ecdysozoa</taxon>
        <taxon>Nematoda</taxon>
        <taxon>Chromadorea</taxon>
        <taxon>Rhabditida</taxon>
        <taxon>Rhabditina</taxon>
        <taxon>Rhabditomorpha</taxon>
        <taxon>Strongyloidea</taxon>
        <taxon>Strongylidae</taxon>
        <taxon>Cylicostephanus</taxon>
    </lineage>
</organism>
<gene>
    <name evidence="2" type="ORF">CGOC_LOCUS5913</name>
</gene>
<dbReference type="GO" id="GO:0005635">
    <property type="term" value="C:nuclear envelope"/>
    <property type="evidence" value="ECO:0007669"/>
    <property type="project" value="TreeGrafter"/>
</dbReference>
<feature type="transmembrane region" description="Helical" evidence="1">
    <location>
        <begin position="12"/>
        <end position="33"/>
    </location>
</feature>
<evidence type="ECO:0000313" key="3">
    <source>
        <dbReference type="Proteomes" id="UP000271889"/>
    </source>
</evidence>
<dbReference type="OrthoDB" id="5915550at2759"/>
<dbReference type="PANTHER" id="PTHR24002:SF3">
    <property type="entry name" value="SOLUTE CARRIER FAMILY 22 MEMBER 18"/>
    <property type="match status" value="1"/>
</dbReference>
<dbReference type="SUPFAM" id="SSF103473">
    <property type="entry name" value="MFS general substrate transporter"/>
    <property type="match status" value="1"/>
</dbReference>
<accession>A0A3P6RML0</accession>
<feature type="transmembrane region" description="Helical" evidence="1">
    <location>
        <begin position="163"/>
        <end position="183"/>
    </location>
</feature>
<dbReference type="PANTHER" id="PTHR24002">
    <property type="entry name" value="SOLUTE CARRIER FAMILY 22 MEMBER 18"/>
    <property type="match status" value="1"/>
</dbReference>
<dbReference type="Proteomes" id="UP000271889">
    <property type="component" value="Unassembled WGS sequence"/>
</dbReference>
<dbReference type="GO" id="GO:0022857">
    <property type="term" value="F:transmembrane transporter activity"/>
    <property type="evidence" value="ECO:0007669"/>
    <property type="project" value="InterPro"/>
</dbReference>
<dbReference type="InterPro" id="IPR011701">
    <property type="entry name" value="MFS"/>
</dbReference>
<sequence>MVTKNTALKEGLILRAIVVSSYVCFEMISRNFLLRSYMRDTNDSAIVLLVMAFSLLGVQFVVLPILQRKASPRMLLQIAMSGLILCYFAVSFTTNFEQLLVIIAIQTGAYAVAYAESSTQITSAVEITDLGKATGLASTVQWISHFVLPIYASHLVENYHFTYAFYTSTLLSIIGLVYVSIFAKNTNNRLGSLLPSLTVTY</sequence>
<keyword evidence="1" id="KW-1133">Transmembrane helix</keyword>
<dbReference type="EMBL" id="UYRV01018466">
    <property type="protein sequence ID" value="VDK64722.1"/>
    <property type="molecule type" value="Genomic_DNA"/>
</dbReference>
<evidence type="ECO:0000256" key="1">
    <source>
        <dbReference type="SAM" id="Phobius"/>
    </source>
</evidence>
<proteinExistence type="predicted"/>
<evidence type="ECO:0008006" key="4">
    <source>
        <dbReference type="Google" id="ProtNLM"/>
    </source>
</evidence>
<keyword evidence="1" id="KW-0472">Membrane</keyword>
<feature type="transmembrane region" description="Helical" evidence="1">
    <location>
        <begin position="45"/>
        <end position="66"/>
    </location>
</feature>
<protein>
    <recommendedName>
        <fullName evidence="4">Major facilitator superfamily (MFS) profile domain-containing protein</fullName>
    </recommendedName>
</protein>
<keyword evidence="3" id="KW-1185">Reference proteome</keyword>
<name>A0A3P6RML0_CYLGO</name>
<dbReference type="AlphaFoldDB" id="A0A3P6RML0"/>
<dbReference type="Gene3D" id="1.20.1250.20">
    <property type="entry name" value="MFS general substrate transporter like domains"/>
    <property type="match status" value="1"/>
</dbReference>
<evidence type="ECO:0000313" key="2">
    <source>
        <dbReference type="EMBL" id="VDK64722.1"/>
    </source>
</evidence>
<reference evidence="2 3" key="1">
    <citation type="submission" date="2018-11" db="EMBL/GenBank/DDBJ databases">
        <authorList>
            <consortium name="Pathogen Informatics"/>
        </authorList>
    </citation>
    <scope>NUCLEOTIDE SEQUENCE [LARGE SCALE GENOMIC DNA]</scope>
</reference>
<dbReference type="InterPro" id="IPR036259">
    <property type="entry name" value="MFS_trans_sf"/>
</dbReference>
<dbReference type="Pfam" id="PF07690">
    <property type="entry name" value="MFS_1"/>
    <property type="match status" value="1"/>
</dbReference>